<evidence type="ECO:0000313" key="2">
    <source>
        <dbReference type="Proteomes" id="UP000050761"/>
    </source>
</evidence>
<protein>
    <submittedName>
        <fullName evidence="3">TNase-like domain-containing protein</fullName>
    </submittedName>
</protein>
<keyword evidence="2" id="KW-1185">Reference proteome</keyword>
<proteinExistence type="predicted"/>
<dbReference type="AlphaFoldDB" id="A0A183FA59"/>
<dbReference type="OrthoDB" id="10260134at2759"/>
<dbReference type="EMBL" id="UZAH01006156">
    <property type="protein sequence ID" value="VDO30492.1"/>
    <property type="molecule type" value="Genomic_DNA"/>
</dbReference>
<name>A0A183FA59_HELPZ</name>
<dbReference type="Proteomes" id="UP000050761">
    <property type="component" value="Unassembled WGS sequence"/>
</dbReference>
<organism evidence="2 3">
    <name type="scientific">Heligmosomoides polygyrus</name>
    <name type="common">Parasitic roundworm</name>
    <dbReference type="NCBI Taxonomy" id="6339"/>
    <lineage>
        <taxon>Eukaryota</taxon>
        <taxon>Metazoa</taxon>
        <taxon>Ecdysozoa</taxon>
        <taxon>Nematoda</taxon>
        <taxon>Chromadorea</taxon>
        <taxon>Rhabditida</taxon>
        <taxon>Rhabditina</taxon>
        <taxon>Rhabditomorpha</taxon>
        <taxon>Strongyloidea</taxon>
        <taxon>Heligmosomidae</taxon>
        <taxon>Heligmosomoides</taxon>
    </lineage>
</organism>
<evidence type="ECO:0000313" key="1">
    <source>
        <dbReference type="EMBL" id="VDO30492.1"/>
    </source>
</evidence>
<accession>A0A183FA59</accession>
<accession>A0A3P7XM87</accession>
<dbReference type="WBParaSite" id="HPBE_0000305101-mRNA-1">
    <property type="protein sequence ID" value="HPBE_0000305101-mRNA-1"/>
    <property type="gene ID" value="HPBE_0000305101"/>
</dbReference>
<reference evidence="1 2" key="1">
    <citation type="submission" date="2018-11" db="EMBL/GenBank/DDBJ databases">
        <authorList>
            <consortium name="Pathogen Informatics"/>
        </authorList>
    </citation>
    <scope>NUCLEOTIDE SEQUENCE [LARGE SCALE GENOMIC DNA]</scope>
</reference>
<evidence type="ECO:0000313" key="3">
    <source>
        <dbReference type="WBParaSite" id="HPBE_0000305101-mRNA-1"/>
    </source>
</evidence>
<reference evidence="3" key="2">
    <citation type="submission" date="2019-09" db="UniProtKB">
        <authorList>
            <consortium name="WormBaseParasite"/>
        </authorList>
    </citation>
    <scope>IDENTIFICATION</scope>
</reference>
<gene>
    <name evidence="1" type="ORF">HPBE_LOCUS3052</name>
</gene>
<sequence length="50" mass="6022">MKLNWTCLFIDAFAKIGWVYDRKTVSEEYVKRQCEKHGDPEKREKWSSAL</sequence>